<dbReference type="HOGENOM" id="CLU_2214605_0_0_1"/>
<reference evidence="1" key="2">
    <citation type="submission" date="2015-06" db="UniProtKB">
        <authorList>
            <consortium name="EnsemblPlants"/>
        </authorList>
    </citation>
    <scope>IDENTIFICATION</scope>
    <source>
        <strain evidence="1">cv. Heinz 1706</strain>
    </source>
</reference>
<evidence type="ECO:0000313" key="1">
    <source>
        <dbReference type="EnsemblPlants" id="Solyc03g063850.1.1"/>
    </source>
</evidence>
<reference evidence="1" key="1">
    <citation type="journal article" date="2012" name="Nature">
        <title>The tomato genome sequence provides insights into fleshy fruit evolution.</title>
        <authorList>
            <consortium name="Tomato Genome Consortium"/>
        </authorList>
    </citation>
    <scope>NUCLEOTIDE SEQUENCE [LARGE SCALE GENOMIC DNA]</scope>
    <source>
        <strain evidence="1">cv. Heinz 1706</strain>
    </source>
</reference>
<organism evidence="1">
    <name type="scientific">Solanum lycopersicum</name>
    <name type="common">Tomato</name>
    <name type="synonym">Lycopersicon esculentum</name>
    <dbReference type="NCBI Taxonomy" id="4081"/>
    <lineage>
        <taxon>Eukaryota</taxon>
        <taxon>Viridiplantae</taxon>
        <taxon>Streptophyta</taxon>
        <taxon>Embryophyta</taxon>
        <taxon>Tracheophyta</taxon>
        <taxon>Spermatophyta</taxon>
        <taxon>Magnoliopsida</taxon>
        <taxon>eudicotyledons</taxon>
        <taxon>Gunneridae</taxon>
        <taxon>Pentapetalae</taxon>
        <taxon>asterids</taxon>
        <taxon>lamiids</taxon>
        <taxon>Solanales</taxon>
        <taxon>Solanaceae</taxon>
        <taxon>Solanoideae</taxon>
        <taxon>Solaneae</taxon>
        <taxon>Solanum</taxon>
        <taxon>Solanum subgen. Lycopersicon</taxon>
    </lineage>
</organism>
<protein>
    <submittedName>
        <fullName evidence="1">Uncharacterized protein</fullName>
    </submittedName>
</protein>
<name>K4BHC3_SOLLC</name>
<dbReference type="InParanoid" id="K4BHC3"/>
<accession>K4BHC3</accession>
<dbReference type="AlphaFoldDB" id="K4BHC3"/>
<dbReference type="PaxDb" id="4081-Solyc03g063850.1.1"/>
<evidence type="ECO:0000313" key="2">
    <source>
        <dbReference type="Proteomes" id="UP000004994"/>
    </source>
</evidence>
<sequence>MLLVELVVASFKLFCSPIWIGGRKLTVLGDWQQVCWKLLLTAYFAYGGGRLLVLMIASSWWFGVESGWSWKGVLPWLQMQRREDGCWLEAAGRKKIMVRKWILEGGG</sequence>
<dbReference type="EnsemblPlants" id="Solyc03g063850.1.1">
    <property type="protein sequence ID" value="Solyc03g063850.1.1"/>
    <property type="gene ID" value="Solyc03g063850.1"/>
</dbReference>
<dbReference type="Proteomes" id="UP000004994">
    <property type="component" value="Chromosome 3"/>
</dbReference>
<dbReference type="Gramene" id="Solyc03g063850.1.1">
    <property type="protein sequence ID" value="Solyc03g063850.1.1"/>
    <property type="gene ID" value="Solyc03g063850.1"/>
</dbReference>
<proteinExistence type="predicted"/>
<keyword evidence="2" id="KW-1185">Reference proteome</keyword>